<evidence type="ECO:0000256" key="1">
    <source>
        <dbReference type="ARBA" id="ARBA00004811"/>
    </source>
</evidence>
<dbReference type="Proteomes" id="UP000473699">
    <property type="component" value="Unassembled WGS sequence"/>
</dbReference>
<dbReference type="EC" id="2.5.1.19" evidence="7"/>
<dbReference type="PROSITE" id="PS00885">
    <property type="entry name" value="EPSP_SYNTHASE_2"/>
    <property type="match status" value="1"/>
</dbReference>
<dbReference type="SUPFAM" id="SSF55205">
    <property type="entry name" value="EPT/RTPC-like"/>
    <property type="match status" value="1"/>
</dbReference>
<dbReference type="GO" id="GO:0009073">
    <property type="term" value="P:aromatic amino acid family biosynthetic process"/>
    <property type="evidence" value="ECO:0007669"/>
    <property type="project" value="UniProtKB-KW"/>
</dbReference>
<feature type="binding site" evidence="7">
    <location>
        <position position="162"/>
    </location>
    <ligand>
        <name>3-phosphoshikimate</name>
        <dbReference type="ChEBI" id="CHEBI:145989"/>
    </ligand>
</feature>
<gene>
    <name evidence="7 9" type="primary">aroA</name>
    <name evidence="9" type="ORF">FYJ74_11140</name>
</gene>
<dbReference type="NCBIfam" id="TIGR01356">
    <property type="entry name" value="aroA"/>
    <property type="match status" value="1"/>
</dbReference>
<dbReference type="InterPro" id="IPR013792">
    <property type="entry name" value="RNA3'P_cycl/enolpyr_Trfase_a/b"/>
</dbReference>
<keyword evidence="4 7" id="KW-0808">Transferase</keyword>
<feature type="binding site" evidence="7">
    <location>
        <position position="333"/>
    </location>
    <ligand>
        <name>phosphoenolpyruvate</name>
        <dbReference type="ChEBI" id="CHEBI:58702"/>
    </ligand>
</feature>
<feature type="binding site" evidence="7">
    <location>
        <position position="161"/>
    </location>
    <ligand>
        <name>3-phosphoshikimate</name>
        <dbReference type="ChEBI" id="CHEBI:145989"/>
    </ligand>
</feature>
<comment type="catalytic activity">
    <reaction evidence="6">
        <text>3-phosphoshikimate + phosphoenolpyruvate = 5-O-(1-carboxyvinyl)-3-phosphoshikimate + phosphate</text>
        <dbReference type="Rhea" id="RHEA:21256"/>
        <dbReference type="ChEBI" id="CHEBI:43474"/>
        <dbReference type="ChEBI" id="CHEBI:57701"/>
        <dbReference type="ChEBI" id="CHEBI:58702"/>
        <dbReference type="ChEBI" id="CHEBI:145989"/>
        <dbReference type="EC" id="2.5.1.19"/>
    </reaction>
    <physiologicalReaction direction="left-to-right" evidence="6">
        <dbReference type="Rhea" id="RHEA:21257"/>
    </physiologicalReaction>
</comment>
<dbReference type="InterPro" id="IPR036968">
    <property type="entry name" value="Enolpyruvate_Tfrase_sf"/>
</dbReference>
<evidence type="ECO:0000313" key="10">
    <source>
        <dbReference type="Proteomes" id="UP000473699"/>
    </source>
</evidence>
<dbReference type="UniPathway" id="UPA00053">
    <property type="reaction ID" value="UER00089"/>
</dbReference>
<dbReference type="PANTHER" id="PTHR21090:SF5">
    <property type="entry name" value="PENTAFUNCTIONAL AROM POLYPEPTIDE"/>
    <property type="match status" value="1"/>
</dbReference>
<dbReference type="GO" id="GO:0009423">
    <property type="term" value="P:chorismate biosynthetic process"/>
    <property type="evidence" value="ECO:0007669"/>
    <property type="project" value="UniProtKB-UniRule"/>
</dbReference>
<reference evidence="9 10" key="1">
    <citation type="submission" date="2019-08" db="EMBL/GenBank/DDBJ databases">
        <title>In-depth cultivation of the pig gut microbiome towards novel bacterial diversity and tailored functional studies.</title>
        <authorList>
            <person name="Wylensek D."/>
            <person name="Hitch T.C.A."/>
            <person name="Clavel T."/>
        </authorList>
    </citation>
    <scope>NUCLEOTIDE SEQUENCE [LARGE SCALE GENOMIC DNA]</scope>
    <source>
        <strain evidence="9 10">SM-530-WT-4B</strain>
    </source>
</reference>
<feature type="binding site" evidence="7">
    <location>
        <position position="160"/>
    </location>
    <ligand>
        <name>3-phosphoshikimate</name>
        <dbReference type="ChEBI" id="CHEBI:145989"/>
    </ligand>
</feature>
<evidence type="ECO:0000256" key="6">
    <source>
        <dbReference type="ARBA" id="ARBA00044633"/>
    </source>
</evidence>
<feature type="binding site" evidence="7">
    <location>
        <position position="302"/>
    </location>
    <ligand>
        <name>3-phosphoshikimate</name>
        <dbReference type="ChEBI" id="CHEBI:145989"/>
    </ligand>
</feature>
<dbReference type="InterPro" id="IPR006264">
    <property type="entry name" value="EPSP_synthase"/>
</dbReference>
<feature type="active site" description="Proton acceptor" evidence="7">
    <location>
        <position position="302"/>
    </location>
</feature>
<dbReference type="InterPro" id="IPR001986">
    <property type="entry name" value="Enolpyruvate_Tfrase_dom"/>
</dbReference>
<keyword evidence="5 7" id="KW-0057">Aromatic amino acid biosynthesis</keyword>
<comment type="caution">
    <text evidence="9">The sequence shown here is derived from an EMBL/GenBank/DDBJ whole genome shotgun (WGS) entry which is preliminary data.</text>
</comment>
<dbReference type="GO" id="GO:0003866">
    <property type="term" value="F:3-phosphoshikimate 1-carboxyvinyltransferase activity"/>
    <property type="evidence" value="ECO:0007669"/>
    <property type="project" value="UniProtKB-UniRule"/>
</dbReference>
<dbReference type="HAMAP" id="MF_00210">
    <property type="entry name" value="EPSP_synth"/>
    <property type="match status" value="1"/>
</dbReference>
<feature type="binding site" evidence="7">
    <location>
        <position position="25"/>
    </location>
    <ligand>
        <name>3-phosphoshikimate</name>
        <dbReference type="ChEBI" id="CHEBI:145989"/>
    </ligand>
</feature>
<feature type="binding site" evidence="7">
    <location>
        <position position="20"/>
    </location>
    <ligand>
        <name>phosphoenolpyruvate</name>
        <dbReference type="ChEBI" id="CHEBI:58702"/>
    </ligand>
</feature>
<keyword evidence="3 7" id="KW-0028">Amino-acid biosynthesis</keyword>
<comment type="pathway">
    <text evidence="1 7">Metabolic intermediate biosynthesis; chorismate biosynthesis; chorismate from D-erythrose 4-phosphate and phosphoenolpyruvate: step 6/7.</text>
</comment>
<proteinExistence type="inferred from homology"/>
<feature type="binding site" evidence="7">
    <location>
        <position position="329"/>
    </location>
    <ligand>
        <name>3-phosphoshikimate</name>
        <dbReference type="ChEBI" id="CHEBI:145989"/>
    </ligand>
</feature>
<organism evidence="9 10">
    <name type="scientific">Pyramidobacter porci</name>
    <dbReference type="NCBI Taxonomy" id="2605789"/>
    <lineage>
        <taxon>Bacteria</taxon>
        <taxon>Thermotogati</taxon>
        <taxon>Synergistota</taxon>
        <taxon>Synergistia</taxon>
        <taxon>Synergistales</taxon>
        <taxon>Dethiosulfovibrionaceae</taxon>
        <taxon>Pyramidobacter</taxon>
    </lineage>
</organism>
<dbReference type="GO" id="GO:0008652">
    <property type="term" value="P:amino acid biosynthetic process"/>
    <property type="evidence" value="ECO:0007669"/>
    <property type="project" value="UniProtKB-KW"/>
</dbReference>
<feature type="binding site" evidence="7">
    <location>
        <position position="188"/>
    </location>
    <ligand>
        <name>3-phosphoshikimate</name>
        <dbReference type="ChEBI" id="CHEBI:145989"/>
    </ligand>
</feature>
<dbReference type="PANTHER" id="PTHR21090">
    <property type="entry name" value="AROM/DEHYDROQUINATE SYNTHASE"/>
    <property type="match status" value="1"/>
</dbReference>
<dbReference type="RefSeq" id="WP_154529648.1">
    <property type="nucleotide sequence ID" value="NZ_VUNH01000014.1"/>
</dbReference>
<feature type="binding site" evidence="7">
    <location>
        <position position="90"/>
    </location>
    <ligand>
        <name>phosphoenolpyruvate</name>
        <dbReference type="ChEBI" id="CHEBI:58702"/>
    </ligand>
</feature>
<evidence type="ECO:0000256" key="4">
    <source>
        <dbReference type="ARBA" id="ARBA00022679"/>
    </source>
</evidence>
<name>A0A6L5YE40_9BACT</name>
<comment type="subunit">
    <text evidence="7">Monomer.</text>
</comment>
<feature type="binding site" evidence="7">
    <location>
        <position position="21"/>
    </location>
    <ligand>
        <name>3-phosphoshikimate</name>
        <dbReference type="ChEBI" id="CHEBI:145989"/>
    </ligand>
</feature>
<comment type="similarity">
    <text evidence="2 7">Belongs to the EPSP synthase family.</text>
</comment>
<feature type="binding site" evidence="7">
    <location>
        <position position="162"/>
    </location>
    <ligand>
        <name>phosphoenolpyruvate</name>
        <dbReference type="ChEBI" id="CHEBI:58702"/>
    </ligand>
</feature>
<comment type="caution">
    <text evidence="7">Lacks conserved residue(s) required for the propagation of feature annotation.</text>
</comment>
<comment type="function">
    <text evidence="7">Catalyzes the transfer of the enolpyruvyl moiety of phosphoenolpyruvate (PEP) to the 5-hydroxyl of shikimate-3-phosphate (S3P) to produce enolpyruvyl shikimate-3-phosphate and inorganic phosphate.</text>
</comment>
<feature type="binding site" evidence="7">
    <location>
        <position position="375"/>
    </location>
    <ligand>
        <name>phosphoenolpyruvate</name>
        <dbReference type="ChEBI" id="CHEBI:58702"/>
    </ligand>
</feature>
<dbReference type="Pfam" id="PF00275">
    <property type="entry name" value="EPSP_synthase"/>
    <property type="match status" value="1"/>
</dbReference>
<evidence type="ECO:0000256" key="5">
    <source>
        <dbReference type="ARBA" id="ARBA00023141"/>
    </source>
</evidence>
<comment type="subcellular location">
    <subcellularLocation>
        <location evidence="7">Cytoplasm</location>
    </subcellularLocation>
</comment>
<evidence type="ECO:0000256" key="2">
    <source>
        <dbReference type="ARBA" id="ARBA00009948"/>
    </source>
</evidence>
<dbReference type="PIRSF" id="PIRSF000505">
    <property type="entry name" value="EPSPS"/>
    <property type="match status" value="1"/>
</dbReference>
<accession>A0A6L5YE40</accession>
<dbReference type="InterPro" id="IPR023193">
    <property type="entry name" value="EPSP_synthase_CS"/>
</dbReference>
<dbReference type="AlphaFoldDB" id="A0A6L5YE40"/>
<feature type="binding site" evidence="7">
    <location>
        <position position="401"/>
    </location>
    <ligand>
        <name>phosphoenolpyruvate</name>
        <dbReference type="ChEBI" id="CHEBI:58702"/>
    </ligand>
</feature>
<feature type="binding site" evidence="7">
    <location>
        <position position="20"/>
    </location>
    <ligand>
        <name>3-phosphoshikimate</name>
        <dbReference type="ChEBI" id="CHEBI:145989"/>
    </ligand>
</feature>
<evidence type="ECO:0000256" key="3">
    <source>
        <dbReference type="ARBA" id="ARBA00022605"/>
    </source>
</evidence>
<protein>
    <recommendedName>
        <fullName evidence="7">3-phosphoshikimate 1-carboxyvinyltransferase</fullName>
        <ecNumber evidence="7">2.5.1.19</ecNumber>
    </recommendedName>
    <alternativeName>
        <fullName evidence="7">5-enolpyruvylshikimate-3-phosphate synthase</fullName>
        <shortName evidence="7">EPSP synthase</shortName>
        <shortName evidence="7">EPSPS</shortName>
    </alternativeName>
</protein>
<evidence type="ECO:0000259" key="8">
    <source>
        <dbReference type="Pfam" id="PF00275"/>
    </source>
</evidence>
<dbReference type="GO" id="GO:0005737">
    <property type="term" value="C:cytoplasm"/>
    <property type="evidence" value="ECO:0007669"/>
    <property type="project" value="UniProtKB-SubCell"/>
</dbReference>
<keyword evidence="10" id="KW-1185">Reference proteome</keyword>
<feature type="domain" description="Enolpyruvate transferase" evidence="8">
    <location>
        <begin position="7"/>
        <end position="409"/>
    </location>
</feature>
<evidence type="ECO:0000313" key="9">
    <source>
        <dbReference type="EMBL" id="MST56574.1"/>
    </source>
</evidence>
<keyword evidence="7" id="KW-0963">Cytoplasm</keyword>
<dbReference type="EMBL" id="VUNH01000014">
    <property type="protein sequence ID" value="MST56574.1"/>
    <property type="molecule type" value="Genomic_DNA"/>
</dbReference>
<dbReference type="Gene3D" id="3.65.10.10">
    <property type="entry name" value="Enolpyruvate transferase domain"/>
    <property type="match status" value="2"/>
</dbReference>
<sequence length="421" mass="43436">MIVTITPRKLSGTIAAIPSKSHVHRLLICAALGDRPATLPCRVVSQDIEATMRCLRALGAEIAVDGSVIAVTPLDRNASGAVELDPGESGSTYRFMTPLAAALGRKARFTLHGKLPSRPMDDLWNEMERHGVVIAGKGTDHPVVEGRLTAGRYRLPGTVSSQFFTGLLFALPLLEGSSRVLIADRLESAGYVDMTLAALAAFGIVIGRSAGRFSVSGAQRYVAPAGLRAEGDWSNAAFWLCAGAAGAKLAVTGLALPSLQGDSAVAEILRRMSAKVSIAGDSITVAPAELRETCIDVGDTPDLVPALAVAAAAVKGRTAIVNVGRLRLKESDRVASVCGALNALGGHAVPDGDCILIDGCGSLRGGIVDACGDHRIAMLGAAASVLCSETVTITGAEAVDKSYPGFFDDFAALGGVVRTEV</sequence>
<feature type="binding site" evidence="7">
    <location>
        <position position="118"/>
    </location>
    <ligand>
        <name>phosphoenolpyruvate</name>
        <dbReference type="ChEBI" id="CHEBI:58702"/>
    </ligand>
</feature>
<evidence type="ECO:0000256" key="7">
    <source>
        <dbReference type="HAMAP-Rule" id="MF_00210"/>
    </source>
</evidence>